<evidence type="ECO:0000256" key="6">
    <source>
        <dbReference type="ARBA" id="ARBA00023136"/>
    </source>
</evidence>
<dbReference type="GO" id="GO:0010008">
    <property type="term" value="C:endosome membrane"/>
    <property type="evidence" value="ECO:0007669"/>
    <property type="project" value="TreeGrafter"/>
</dbReference>
<keyword evidence="5" id="KW-0653">Protein transport</keyword>
<evidence type="ECO:0000256" key="2">
    <source>
        <dbReference type="ARBA" id="ARBA00006613"/>
    </source>
</evidence>
<dbReference type="AlphaFoldDB" id="A0A1Q9C2N6"/>
<dbReference type="GO" id="GO:0030123">
    <property type="term" value="C:AP-3 adaptor complex"/>
    <property type="evidence" value="ECO:0007669"/>
    <property type="project" value="InterPro"/>
</dbReference>
<sequence>MLQALRSLVNLDKRYAAYVIVDDERTPRHAYTIDNLNFTARQYFFWFQIQLADPANVPPVPNWFQVYDKSKALPKESPRFDEVSTMATPREQVGGEFRTPGPTPRKDFKAPGLDEAALWPGRREGEMHYEGTYLGTMKPAPQQVAGKRHGIGTYTNAKGFTRRGTWQLDRPIKWEEPTEQSSVNPAAKLLAQSPSQQPEPLTQHGKNLPSLICFEVKAQTRTRLAWDSGIVAGRVMVFEKSLTAMVKGIRAHRGKESEYINTCITEIKNEVTSKNMATKSMAVLKLAYLNMLGYDMGWATFAVVEVMSNSRFATKRPGYLASSIAFTEQTDVGLLTINLFKKDFGSKSEYQTGMAINCLSNICSSEISRDIITDLLSLLSSSRAYLRKKTVLCLYRIFLKDPPALRTCFPKLKERLHDEDQGVLTATVNTFLELARKNARNYLSLVPQLYHVLVSTSNNWLSIKLLKVFQLLSPLEPRLPAKLVEPLTNILNTTKAQSVEFEAIRCVVRSMSEGTAIVALAIEKLQAFLNSSDRNLRYLALSLFKEVIEKFKDKAPVSDLHDKVLTSIEESDVTARHIALQLLDRIVDPSNFQEAVQRLLEFSRKSALNDEFIGTILRMGMRDRYALVEDFAWYLLILGEISRNIDSSHADTVAEQFVDICVRVPQVRPYAVTLALSLLDSSWAGEIEGTEKASVGPVSNAMIGACAWTLGEYCGDLEEPEAKFLSGARCLLTSKRIQALDASIQTRCVWAATKLYINAAHHAPGVVFQLHDLLNANLPAFVRSTHVDVSERSSLVLQMASFFKADGDRVTTARAVLSDPMLPVKADAQAQVQPPVDLDEPFFAQEDVQASFLPVRADPADPYSLASTYKDDLGILAAQESRPATGPSPQASLSIFYLGQSKESQAAEGAQAEPAPEVEVKDPLAQMRERLEAQRTAAPKYQVLREEVCVPGGLTNSVGQVPSSSSTASAVPSPPEKELTELHGRLWTCHRGRYVAIYACVRSPNLRKQQLRIDLRCERTDLDGQQIVSDVTMGFPAGVTIQEAGSTQLTLVQGPLHQRSAKVKVILGTTPFRSPGVITLRCEVEYALASESIGSMEKQVEPFELQLPATTFLTPQQLTEDDVSEYMSQHAAELLSHKAVQAITFDSASSLDLSALVGRCAGLCHLAGIQQPVPAHSKDLKFILVGACMPTSDAEGQPPPNAKIICMCAAMVRDSSLELRVTVKAYDKGVAEDIGLHLVNTFRELVEGRLRPET</sequence>
<organism evidence="9 10">
    <name type="scientific">Symbiodinium microadriaticum</name>
    <name type="common">Dinoflagellate</name>
    <name type="synonym">Zooxanthella microadriatica</name>
    <dbReference type="NCBI Taxonomy" id="2951"/>
    <lineage>
        <taxon>Eukaryota</taxon>
        <taxon>Sar</taxon>
        <taxon>Alveolata</taxon>
        <taxon>Dinophyceae</taxon>
        <taxon>Suessiales</taxon>
        <taxon>Symbiodiniaceae</taxon>
        <taxon>Symbiodinium</taxon>
    </lineage>
</organism>
<comment type="similarity">
    <text evidence="2">Belongs to the adaptor complexes large subunit family.</text>
</comment>
<evidence type="ECO:0000313" key="10">
    <source>
        <dbReference type="Proteomes" id="UP000186817"/>
    </source>
</evidence>
<comment type="caution">
    <text evidence="9">The sequence shown here is derived from an EMBL/GenBank/DDBJ whole genome shotgun (WGS) entry which is preliminary data.</text>
</comment>
<dbReference type="OMA" id="MIGACAW"/>
<dbReference type="EMBL" id="LSRX01001830">
    <property type="protein sequence ID" value="OLP77176.1"/>
    <property type="molecule type" value="Genomic_DNA"/>
</dbReference>
<evidence type="ECO:0000256" key="5">
    <source>
        <dbReference type="ARBA" id="ARBA00022927"/>
    </source>
</evidence>
<dbReference type="PANTHER" id="PTHR22781:SF12">
    <property type="entry name" value="AP-3 COMPLEX SUBUNIT DELTA-1"/>
    <property type="match status" value="1"/>
</dbReference>
<keyword evidence="10" id="KW-1185">Reference proteome</keyword>
<dbReference type="Proteomes" id="UP000186817">
    <property type="component" value="Unassembled WGS sequence"/>
</dbReference>
<dbReference type="InterPro" id="IPR011989">
    <property type="entry name" value="ARM-like"/>
</dbReference>
<dbReference type="InterPro" id="IPR016024">
    <property type="entry name" value="ARM-type_fold"/>
</dbReference>
<name>A0A1Q9C2N6_SYMMI</name>
<reference evidence="9 10" key="1">
    <citation type="submission" date="2016-02" db="EMBL/GenBank/DDBJ databases">
        <title>Genome analysis of coral dinoflagellate symbionts highlights evolutionary adaptations to a symbiotic lifestyle.</title>
        <authorList>
            <person name="Aranda M."/>
            <person name="Li Y."/>
            <person name="Liew Y.J."/>
            <person name="Baumgarten S."/>
            <person name="Simakov O."/>
            <person name="Wilson M."/>
            <person name="Piel J."/>
            <person name="Ashoor H."/>
            <person name="Bougouffa S."/>
            <person name="Bajic V.B."/>
            <person name="Ryu T."/>
            <person name="Ravasi T."/>
            <person name="Bayer T."/>
            <person name="Micklem G."/>
            <person name="Kim H."/>
            <person name="Bhak J."/>
            <person name="Lajeunesse T.C."/>
            <person name="Voolstra C.R."/>
        </authorList>
    </citation>
    <scope>NUCLEOTIDE SEQUENCE [LARGE SCALE GENOMIC DNA]</scope>
    <source>
        <strain evidence="9 10">CCMP2467</strain>
    </source>
</reference>
<evidence type="ECO:0000259" key="8">
    <source>
        <dbReference type="Pfam" id="PF01602"/>
    </source>
</evidence>
<dbReference type="GO" id="GO:0006896">
    <property type="term" value="P:Golgi to vacuole transport"/>
    <property type="evidence" value="ECO:0007669"/>
    <property type="project" value="TreeGrafter"/>
</dbReference>
<accession>A0A1Q9C2N6</accession>
<dbReference type="PANTHER" id="PTHR22781">
    <property type="entry name" value="DELTA ADAPTIN-RELATED"/>
    <property type="match status" value="1"/>
</dbReference>
<dbReference type="GO" id="GO:0006623">
    <property type="term" value="P:protein targeting to vacuole"/>
    <property type="evidence" value="ECO:0007669"/>
    <property type="project" value="TreeGrafter"/>
</dbReference>
<dbReference type="OrthoDB" id="10264595at2759"/>
<dbReference type="InterPro" id="IPR017105">
    <property type="entry name" value="AP3_complex_dsu"/>
</dbReference>
<evidence type="ECO:0000313" key="9">
    <source>
        <dbReference type="EMBL" id="OLP77176.1"/>
    </source>
</evidence>
<keyword evidence="6" id="KW-0472">Membrane</keyword>
<proteinExistence type="inferred from homology"/>
<dbReference type="InterPro" id="IPR002553">
    <property type="entry name" value="Clathrin/coatomer_adapt-like_N"/>
</dbReference>
<dbReference type="SUPFAM" id="SSF48371">
    <property type="entry name" value="ARM repeat"/>
    <property type="match status" value="1"/>
</dbReference>
<gene>
    <name evidence="9" type="primary">AP3D1</name>
    <name evidence="9" type="ORF">AK812_SmicGene42804</name>
</gene>
<feature type="domain" description="Clathrin/coatomer adaptor adaptin-like N-terminal" evidence="8">
    <location>
        <begin position="256"/>
        <end position="800"/>
    </location>
</feature>
<evidence type="ECO:0000256" key="7">
    <source>
        <dbReference type="SAM" id="MobiDB-lite"/>
    </source>
</evidence>
<keyword evidence="3" id="KW-0813">Transport</keyword>
<comment type="subcellular location">
    <subcellularLocation>
        <location evidence="1">Endomembrane system</location>
    </subcellularLocation>
</comment>
<evidence type="ECO:0000256" key="1">
    <source>
        <dbReference type="ARBA" id="ARBA00004308"/>
    </source>
</evidence>
<evidence type="ECO:0000256" key="3">
    <source>
        <dbReference type="ARBA" id="ARBA00022448"/>
    </source>
</evidence>
<protein>
    <submittedName>
        <fullName evidence="9">AP-3 complex subunit delta-1</fullName>
    </submittedName>
</protein>
<dbReference type="Pfam" id="PF01602">
    <property type="entry name" value="Adaptin_N"/>
    <property type="match status" value="1"/>
</dbReference>
<keyword evidence="4" id="KW-0677">Repeat</keyword>
<feature type="region of interest" description="Disordered" evidence="7">
    <location>
        <begin position="92"/>
        <end position="111"/>
    </location>
</feature>
<dbReference type="Gene3D" id="1.25.10.10">
    <property type="entry name" value="Leucine-rich Repeat Variant"/>
    <property type="match status" value="1"/>
</dbReference>
<evidence type="ECO:0000256" key="4">
    <source>
        <dbReference type="ARBA" id="ARBA00022737"/>
    </source>
</evidence>